<feature type="compositionally biased region" description="Basic and acidic residues" evidence="1">
    <location>
        <begin position="393"/>
        <end position="407"/>
    </location>
</feature>
<dbReference type="InterPro" id="IPR011050">
    <property type="entry name" value="Pectin_lyase_fold/virulence"/>
</dbReference>
<dbReference type="EMBL" id="JADDIV010000004">
    <property type="protein sequence ID" value="MBE7368761.1"/>
    <property type="molecule type" value="Genomic_DNA"/>
</dbReference>
<dbReference type="PANTHER" id="PTHR12338:SF5">
    <property type="entry name" value="ANTIGEN 43-RELATED"/>
    <property type="match status" value="1"/>
</dbReference>
<evidence type="ECO:0000313" key="5">
    <source>
        <dbReference type="Proteomes" id="UP000806285"/>
    </source>
</evidence>
<evidence type="ECO:0000313" key="4">
    <source>
        <dbReference type="EMBL" id="MBE7368761.1"/>
    </source>
</evidence>
<evidence type="ECO:0000256" key="2">
    <source>
        <dbReference type="SAM" id="SignalP"/>
    </source>
</evidence>
<dbReference type="Proteomes" id="UP000806285">
    <property type="component" value="Unassembled WGS sequence"/>
</dbReference>
<dbReference type="InterPro" id="IPR012334">
    <property type="entry name" value="Pectin_lyas_fold"/>
</dbReference>
<gene>
    <name evidence="4" type="ORF">IM787_14465</name>
</gene>
<comment type="caution">
    <text evidence="4">The sequence shown here is derived from an EMBL/GenBank/DDBJ whole genome shotgun (WGS) entry which is preliminary data.</text>
</comment>
<accession>A0ABR9S5K6</accession>
<proteinExistence type="predicted"/>
<dbReference type="InterPro" id="IPR008638">
    <property type="entry name" value="FhaB/CdiA-like_TPS"/>
</dbReference>
<reference evidence="4 5" key="1">
    <citation type="submission" date="2020-10" db="EMBL/GenBank/DDBJ databases">
        <title>Ramlibacter sp. HM2 16S ribosomal RNA gene Genome sequencing and assembly.</title>
        <authorList>
            <person name="Kang M."/>
        </authorList>
    </citation>
    <scope>NUCLEOTIDE SEQUENCE [LARGE SCALE GENOMIC DNA]</scope>
    <source>
        <strain evidence="4 5">HM2</strain>
    </source>
</reference>
<evidence type="ECO:0000259" key="3">
    <source>
        <dbReference type="SMART" id="SM00912"/>
    </source>
</evidence>
<keyword evidence="5" id="KW-1185">Reference proteome</keyword>
<protein>
    <submittedName>
        <fullName evidence="4">Filamentous hemagglutinin N-terminal domain-containing protein</fullName>
    </submittedName>
</protein>
<feature type="region of interest" description="Disordered" evidence="1">
    <location>
        <begin position="393"/>
        <end position="440"/>
    </location>
</feature>
<feature type="chain" id="PRO_5047092288" evidence="2">
    <location>
        <begin position="29"/>
        <end position="481"/>
    </location>
</feature>
<dbReference type="SMART" id="SM00912">
    <property type="entry name" value="Haemagg_act"/>
    <property type="match status" value="1"/>
</dbReference>
<feature type="signal peptide" evidence="2">
    <location>
        <begin position="1"/>
        <end position="28"/>
    </location>
</feature>
<sequence>MPPHTPSRLLARRALAAALGLAAGSALAQPAGLSALHGSASVAVSGSTTTVTTVNGAGSRHSALDWRSFGVGSGQTVHFAQPDALSLSINRVTGNDPSRIAGTLSSNGRLVLVNPAGIAVAPGAVIDTAGFTASTLGMSRADAIAGRLRFSSDGEGKAGRLQVQGSVLARQGDVVLIGTDVEAGSGGVLEARGGDLVLAAGRAVEVTGRGLEGIHLQVRAPQDRAVNLGTLRGDSVAIFAGSLRHSGLIEAASATVSGGRVLLLAADDADVRGRVTAATSERGGTVHITGDRVTLKGSAVVDASHANGGGEILVGGGSRGQDVRLPNARRVDVDADAVLKADATASGPGGTVIVWSDDRLDFAGTILARGAGGGARGRVEVDAAGSVRFRGKVDVASDGASPRRADDATGGQGPSQGGDKVQGKGAPQPLPYVPRQGQPLEVQAAMAASEGETVSYLARHDRRDAGRHREIADDGVRCVTR</sequence>
<dbReference type="RefSeq" id="WP_193677387.1">
    <property type="nucleotide sequence ID" value="NZ_JADDIV010000004.1"/>
</dbReference>
<dbReference type="Gene3D" id="2.160.20.10">
    <property type="entry name" value="Single-stranded right-handed beta-helix, Pectin lyase-like"/>
    <property type="match status" value="1"/>
</dbReference>
<dbReference type="NCBIfam" id="TIGR01901">
    <property type="entry name" value="adhes_NPXG"/>
    <property type="match status" value="1"/>
</dbReference>
<name>A0ABR9S5K6_9BURK</name>
<dbReference type="InterPro" id="IPR050909">
    <property type="entry name" value="Bact_Autotransporter_VF"/>
</dbReference>
<organism evidence="4 5">
    <name type="scientific">Ramlibacter pallidus</name>
    <dbReference type="NCBI Taxonomy" id="2780087"/>
    <lineage>
        <taxon>Bacteria</taxon>
        <taxon>Pseudomonadati</taxon>
        <taxon>Pseudomonadota</taxon>
        <taxon>Betaproteobacteria</taxon>
        <taxon>Burkholderiales</taxon>
        <taxon>Comamonadaceae</taxon>
        <taxon>Ramlibacter</taxon>
    </lineage>
</organism>
<keyword evidence="2" id="KW-0732">Signal</keyword>
<evidence type="ECO:0000256" key="1">
    <source>
        <dbReference type="SAM" id="MobiDB-lite"/>
    </source>
</evidence>
<feature type="domain" description="Filamentous haemagglutinin FhaB/tRNA nuclease CdiA-like TPS" evidence="3">
    <location>
        <begin position="26"/>
        <end position="142"/>
    </location>
</feature>
<dbReference type="Pfam" id="PF05860">
    <property type="entry name" value="TPS"/>
    <property type="match status" value="1"/>
</dbReference>
<dbReference type="PANTHER" id="PTHR12338">
    <property type="entry name" value="AUTOTRANSPORTER"/>
    <property type="match status" value="1"/>
</dbReference>
<dbReference type="SUPFAM" id="SSF51126">
    <property type="entry name" value="Pectin lyase-like"/>
    <property type="match status" value="1"/>
</dbReference>